<reference evidence="1 2" key="1">
    <citation type="journal article" date="2019" name="Environ. Microbiol.">
        <title>At the nexus of three kingdoms: the genome of the mycorrhizal fungus Gigaspora margarita provides insights into plant, endobacterial and fungal interactions.</title>
        <authorList>
            <person name="Venice F."/>
            <person name="Ghignone S."/>
            <person name="Salvioli di Fossalunga A."/>
            <person name="Amselem J."/>
            <person name="Novero M."/>
            <person name="Xianan X."/>
            <person name="Sedzielewska Toro K."/>
            <person name="Morin E."/>
            <person name="Lipzen A."/>
            <person name="Grigoriev I.V."/>
            <person name="Henrissat B."/>
            <person name="Martin F.M."/>
            <person name="Bonfante P."/>
        </authorList>
    </citation>
    <scope>NUCLEOTIDE SEQUENCE [LARGE SCALE GENOMIC DNA]</scope>
    <source>
        <strain evidence="1 2">BEG34</strain>
    </source>
</reference>
<keyword evidence="2" id="KW-1185">Reference proteome</keyword>
<organism evidence="1 2">
    <name type="scientific">Gigaspora margarita</name>
    <dbReference type="NCBI Taxonomy" id="4874"/>
    <lineage>
        <taxon>Eukaryota</taxon>
        <taxon>Fungi</taxon>
        <taxon>Fungi incertae sedis</taxon>
        <taxon>Mucoromycota</taxon>
        <taxon>Glomeromycotina</taxon>
        <taxon>Glomeromycetes</taxon>
        <taxon>Diversisporales</taxon>
        <taxon>Gigasporaceae</taxon>
        <taxon>Gigaspora</taxon>
    </lineage>
</organism>
<dbReference type="OrthoDB" id="2424313at2759"/>
<gene>
    <name evidence="1" type="ORF">F8M41_005672</name>
</gene>
<evidence type="ECO:0000313" key="2">
    <source>
        <dbReference type="Proteomes" id="UP000439903"/>
    </source>
</evidence>
<dbReference type="AlphaFoldDB" id="A0A8H4AX57"/>
<evidence type="ECO:0000313" key="1">
    <source>
        <dbReference type="EMBL" id="KAF0541194.1"/>
    </source>
</evidence>
<accession>A0A8H4AX57</accession>
<protein>
    <submittedName>
        <fullName evidence="1">Uncharacterized protein</fullName>
    </submittedName>
</protein>
<proteinExistence type="predicted"/>
<dbReference type="EMBL" id="WTPW01000155">
    <property type="protein sequence ID" value="KAF0541194.1"/>
    <property type="molecule type" value="Genomic_DNA"/>
</dbReference>
<comment type="caution">
    <text evidence="1">The sequence shown here is derived from an EMBL/GenBank/DDBJ whole genome shotgun (WGS) entry which is preliminary data.</text>
</comment>
<name>A0A8H4AX57_GIGMA</name>
<dbReference type="Proteomes" id="UP000439903">
    <property type="component" value="Unassembled WGS sequence"/>
</dbReference>
<sequence length="66" mass="7588">MQENEELPAKLVDLYKVLFILQMLEDLLAEEMLEDNYYASDSDNTELSNNTSVISEVNILYSIGKQ</sequence>